<protein>
    <submittedName>
        <fullName evidence="2">Uncharacterized protein</fullName>
    </submittedName>
</protein>
<dbReference type="AlphaFoldDB" id="A0AAV3NHX6"/>
<dbReference type="PANTHER" id="PTHR36779:SF1">
    <property type="entry name" value="OS04G0600400 PROTEIN"/>
    <property type="match status" value="1"/>
</dbReference>
<feature type="transmembrane region" description="Helical" evidence="1">
    <location>
        <begin position="226"/>
        <end position="252"/>
    </location>
</feature>
<dbReference type="Proteomes" id="UP001454036">
    <property type="component" value="Unassembled WGS sequence"/>
</dbReference>
<evidence type="ECO:0000313" key="3">
    <source>
        <dbReference type="Proteomes" id="UP001454036"/>
    </source>
</evidence>
<keyword evidence="1" id="KW-0812">Transmembrane</keyword>
<comment type="caution">
    <text evidence="2">The sequence shown here is derived from an EMBL/GenBank/DDBJ whole genome shotgun (WGS) entry which is preliminary data.</text>
</comment>
<dbReference type="PANTHER" id="PTHR36779">
    <property type="entry name" value="OSJNBA0083N12.13 PROTEIN"/>
    <property type="match status" value="1"/>
</dbReference>
<evidence type="ECO:0000313" key="2">
    <source>
        <dbReference type="EMBL" id="GAA0138924.1"/>
    </source>
</evidence>
<name>A0AAV3NHX6_LITER</name>
<feature type="transmembrane region" description="Helical" evidence="1">
    <location>
        <begin position="27"/>
        <end position="49"/>
    </location>
</feature>
<reference evidence="2 3" key="1">
    <citation type="submission" date="2024-01" db="EMBL/GenBank/DDBJ databases">
        <title>The complete chloroplast genome sequence of Lithospermum erythrorhizon: insights into the phylogenetic relationship among Boraginaceae species and the maternal lineages of purple gromwells.</title>
        <authorList>
            <person name="Okada T."/>
            <person name="Watanabe K."/>
        </authorList>
    </citation>
    <scope>NUCLEOTIDE SEQUENCE [LARGE SCALE GENOMIC DNA]</scope>
</reference>
<keyword evidence="1" id="KW-1133">Transmembrane helix</keyword>
<gene>
    <name evidence="2" type="ORF">LIER_00574</name>
</gene>
<feature type="transmembrane region" description="Helical" evidence="1">
    <location>
        <begin position="272"/>
        <end position="290"/>
    </location>
</feature>
<keyword evidence="3" id="KW-1185">Reference proteome</keyword>
<sequence length="299" mass="35328">MDSPEVMEKNEEGEKTKDLSYKKPFEWYFKILFVLLASFCISCLLVYSIDFWWNLPLWNPIYVPSQCKIVSSNVDLRSSKVCAMSLLRYKAKHVFYPFERNSFRCRDDYYWASVFKVEYIDHLGKVKLAWAEAPDQALTSHCRPSFNVALLTTNKFQVNETYDCWYALGISRVNMYQDDYSQCQAKYLSTAEVLDHYFIIFTRMLKHVRTTRMSKYVASRPSLRHLSWGVITGMVAGFSTSILLFPLIRLLYHLVTCYRQLCATRMFQLRRICFFVAYFSFMGFLGVQFLQRVGFTEFP</sequence>
<organism evidence="2 3">
    <name type="scientific">Lithospermum erythrorhizon</name>
    <name type="common">Purple gromwell</name>
    <name type="synonym">Lithospermum officinale var. erythrorhizon</name>
    <dbReference type="NCBI Taxonomy" id="34254"/>
    <lineage>
        <taxon>Eukaryota</taxon>
        <taxon>Viridiplantae</taxon>
        <taxon>Streptophyta</taxon>
        <taxon>Embryophyta</taxon>
        <taxon>Tracheophyta</taxon>
        <taxon>Spermatophyta</taxon>
        <taxon>Magnoliopsida</taxon>
        <taxon>eudicotyledons</taxon>
        <taxon>Gunneridae</taxon>
        <taxon>Pentapetalae</taxon>
        <taxon>asterids</taxon>
        <taxon>lamiids</taxon>
        <taxon>Boraginales</taxon>
        <taxon>Boraginaceae</taxon>
        <taxon>Boraginoideae</taxon>
        <taxon>Lithospermeae</taxon>
        <taxon>Lithospermum</taxon>
    </lineage>
</organism>
<proteinExistence type="predicted"/>
<evidence type="ECO:0000256" key="1">
    <source>
        <dbReference type="SAM" id="Phobius"/>
    </source>
</evidence>
<keyword evidence="1" id="KW-0472">Membrane</keyword>
<dbReference type="EMBL" id="BAABME010000045">
    <property type="protein sequence ID" value="GAA0138924.1"/>
    <property type="molecule type" value="Genomic_DNA"/>
</dbReference>
<accession>A0AAV3NHX6</accession>